<evidence type="ECO:0000313" key="1">
    <source>
        <dbReference type="EMBL" id="VFQ47079.1"/>
    </source>
</evidence>
<dbReference type="Proteomes" id="UP000507962">
    <property type="component" value="Unassembled WGS sequence"/>
</dbReference>
<dbReference type="AlphaFoldDB" id="A0A4U8YUI9"/>
<dbReference type="RefSeq" id="WP_180146192.1">
    <property type="nucleotide sequence ID" value="NZ_CAADHO010000013.1"/>
</dbReference>
<keyword evidence="2" id="KW-1185">Reference proteome</keyword>
<sequence>MIPEGHSQILKTIETLYEDLFLHDGHGRMELEMRFLKKGQKEILVRCGKDYRFVVDFAAPKRNGAPGSDIS</sequence>
<proteinExistence type="predicted"/>
<gene>
    <name evidence="1" type="ORF">MSL71_47650</name>
</gene>
<name>A0A4U8YUI9_9BACT</name>
<organism evidence="1 2">
    <name type="scientific">Desulfoluna butyratoxydans</name>
    <dbReference type="NCBI Taxonomy" id="231438"/>
    <lineage>
        <taxon>Bacteria</taxon>
        <taxon>Pseudomonadati</taxon>
        <taxon>Thermodesulfobacteriota</taxon>
        <taxon>Desulfobacteria</taxon>
        <taxon>Desulfobacterales</taxon>
        <taxon>Desulfolunaceae</taxon>
        <taxon>Desulfoluna</taxon>
    </lineage>
</organism>
<accession>A0A4U8YUI9</accession>
<evidence type="ECO:0000313" key="2">
    <source>
        <dbReference type="Proteomes" id="UP000507962"/>
    </source>
</evidence>
<protein>
    <submittedName>
        <fullName evidence="1">Uncharacterized protein</fullName>
    </submittedName>
</protein>
<dbReference type="EMBL" id="CAADHO010000013">
    <property type="protein sequence ID" value="VFQ47079.1"/>
    <property type="molecule type" value="Genomic_DNA"/>
</dbReference>
<reference evidence="1 2" key="1">
    <citation type="submission" date="2019-03" db="EMBL/GenBank/DDBJ databases">
        <authorList>
            <person name="Nijsse B."/>
        </authorList>
    </citation>
    <scope>NUCLEOTIDE SEQUENCE [LARGE SCALE GENOMIC DNA]</scope>
    <source>
        <strain evidence="1">Desulfoluna butyratoxydans MSL71</strain>
    </source>
</reference>